<dbReference type="GO" id="GO:0009507">
    <property type="term" value="C:chloroplast"/>
    <property type="evidence" value="ECO:0007669"/>
    <property type="project" value="UniProtKB-SubCell"/>
</dbReference>
<name>A0AAX6H9W4_IRIPA</name>
<dbReference type="GO" id="GO:0016020">
    <property type="term" value="C:membrane"/>
    <property type="evidence" value="ECO:0007669"/>
    <property type="project" value="UniProtKB-SubCell"/>
</dbReference>
<dbReference type="EMBL" id="JANAVB010011399">
    <property type="protein sequence ID" value="KAJ6837351.1"/>
    <property type="molecule type" value="Genomic_DNA"/>
</dbReference>
<dbReference type="Gene3D" id="1.10.3460.10">
    <property type="entry name" value="Chlorophyll a/b binding protein domain"/>
    <property type="match status" value="1"/>
</dbReference>
<comment type="caution">
    <text evidence="1">The sequence shown here is derived from an EMBL/GenBank/DDBJ whole genome shotgun (WGS) entry which is preliminary data.</text>
</comment>
<dbReference type="AlphaFoldDB" id="A0AAX6H9W4"/>
<accession>A0AAX6H9W4</accession>
<dbReference type="SUPFAM" id="SSF103511">
    <property type="entry name" value="Chlorophyll a-b binding protein"/>
    <property type="match status" value="1"/>
</dbReference>
<protein>
    <submittedName>
        <fullName evidence="1">Chlorophyll a-b binding protein, chloroplastic-like</fullName>
    </submittedName>
</protein>
<reference evidence="1" key="2">
    <citation type="submission" date="2023-04" db="EMBL/GenBank/DDBJ databases">
        <authorList>
            <person name="Bruccoleri R.E."/>
            <person name="Oakeley E.J."/>
            <person name="Faust A.-M."/>
            <person name="Dessus-Babus S."/>
            <person name="Altorfer M."/>
            <person name="Burckhardt D."/>
            <person name="Oertli M."/>
            <person name="Naumann U."/>
            <person name="Petersen F."/>
            <person name="Wong J."/>
        </authorList>
    </citation>
    <scope>NUCLEOTIDE SEQUENCE</scope>
    <source>
        <strain evidence="1">GSM-AAB239-AS_SAM_17_03QT</strain>
        <tissue evidence="1">Leaf</tissue>
    </source>
</reference>
<gene>
    <name evidence="1" type="ORF">M6B38_122420</name>
</gene>
<organism evidence="1 2">
    <name type="scientific">Iris pallida</name>
    <name type="common">Sweet iris</name>
    <dbReference type="NCBI Taxonomy" id="29817"/>
    <lineage>
        <taxon>Eukaryota</taxon>
        <taxon>Viridiplantae</taxon>
        <taxon>Streptophyta</taxon>
        <taxon>Embryophyta</taxon>
        <taxon>Tracheophyta</taxon>
        <taxon>Spermatophyta</taxon>
        <taxon>Magnoliopsida</taxon>
        <taxon>Liliopsida</taxon>
        <taxon>Asparagales</taxon>
        <taxon>Iridaceae</taxon>
        <taxon>Iridoideae</taxon>
        <taxon>Irideae</taxon>
        <taxon>Iris</taxon>
    </lineage>
</organism>
<evidence type="ECO:0000313" key="1">
    <source>
        <dbReference type="EMBL" id="KAJ6837351.1"/>
    </source>
</evidence>
<evidence type="ECO:0000313" key="2">
    <source>
        <dbReference type="Proteomes" id="UP001140949"/>
    </source>
</evidence>
<keyword evidence="2" id="KW-1185">Reference proteome</keyword>
<dbReference type="Proteomes" id="UP001140949">
    <property type="component" value="Unassembled WGS sequence"/>
</dbReference>
<reference evidence="1" key="1">
    <citation type="journal article" date="2023" name="GigaByte">
        <title>Genome assembly of the bearded iris, Iris pallida Lam.</title>
        <authorList>
            <person name="Bruccoleri R.E."/>
            <person name="Oakeley E.J."/>
            <person name="Faust A.M.E."/>
            <person name="Altorfer M."/>
            <person name="Dessus-Babus S."/>
            <person name="Burckhardt D."/>
            <person name="Oertli M."/>
            <person name="Naumann U."/>
            <person name="Petersen F."/>
            <person name="Wong J."/>
        </authorList>
    </citation>
    <scope>NUCLEOTIDE SEQUENCE</scope>
    <source>
        <strain evidence="1">GSM-AAB239-AS_SAM_17_03QT</strain>
    </source>
</reference>
<sequence length="86" mass="9440">MVRVQRRHPASFIGGSKLRRQGKWAAPAGRRTLSVSAAATTERPLWFPGSTPPPWLDGSLPGDFGFDPLGLGKNRFCNCHDHELEA</sequence>
<proteinExistence type="predicted"/>